<dbReference type="Proteomes" id="UP001141336">
    <property type="component" value="Unassembled WGS sequence"/>
</dbReference>
<reference evidence="1" key="1">
    <citation type="submission" date="2022-12" db="EMBL/GenBank/DDBJ databases">
        <title>Isolation and characterisation of novel Methanocorpusculum spp. from native Australian herbivores indicates the genus is ancestrally host-associated.</title>
        <authorList>
            <person name="Volmer J.G."/>
            <person name="Soo R.M."/>
            <person name="Evans P.N."/>
            <person name="Hoedt E.C."/>
            <person name="Astorga Alsina A.L."/>
            <person name="Woodcroft B.J."/>
            <person name="Tyson G.W."/>
            <person name="Hugenholtz P."/>
            <person name="Morrison M."/>
        </authorList>
    </citation>
    <scope>NUCLEOTIDE SEQUENCE</scope>
    <source>
        <strain evidence="1">CW153</strain>
    </source>
</reference>
<name>A0ABT4IKC6_9EURY</name>
<protein>
    <recommendedName>
        <fullName evidence="3">Methyltransferase FkbM domain-containing protein</fullName>
    </recommendedName>
</protein>
<comment type="caution">
    <text evidence="1">The sequence shown here is derived from an EMBL/GenBank/DDBJ whole genome shotgun (WGS) entry which is preliminary data.</text>
</comment>
<evidence type="ECO:0008006" key="3">
    <source>
        <dbReference type="Google" id="ProtNLM"/>
    </source>
</evidence>
<organism evidence="1 2">
    <name type="scientific">Methanocorpusculum vombati</name>
    <dbReference type="NCBI Taxonomy" id="3002864"/>
    <lineage>
        <taxon>Archaea</taxon>
        <taxon>Methanobacteriati</taxon>
        <taxon>Methanobacteriota</taxon>
        <taxon>Stenosarchaea group</taxon>
        <taxon>Methanomicrobia</taxon>
        <taxon>Methanomicrobiales</taxon>
        <taxon>Methanocorpusculaceae</taxon>
        <taxon>Methanocorpusculum</taxon>
    </lineage>
</organism>
<evidence type="ECO:0000313" key="2">
    <source>
        <dbReference type="Proteomes" id="UP001141336"/>
    </source>
</evidence>
<accession>A0ABT4IKC6</accession>
<proteinExistence type="predicted"/>
<dbReference type="EMBL" id="JAPTGC010000002">
    <property type="protein sequence ID" value="MCZ0861976.1"/>
    <property type="molecule type" value="Genomic_DNA"/>
</dbReference>
<gene>
    <name evidence="1" type="ORF">O0S09_01740</name>
</gene>
<sequence>MSILGKNSNQYLGGGSQLNVLNEFISKDNINDLFIKGGITGEIDLLSVDIDGNDYYVFENIHVLNPRVVIIEYNAKFPGDFSWIMQYDPDHIWDGSDQHGASLKALETLAKSKNYQLVGTNISGVNAFFVRSDLVGENFYTPATSEALYNPFRTGMGMCFISGHPPRHYLGKPFEKKY</sequence>
<dbReference type="RefSeq" id="WP_268922173.1">
    <property type="nucleotide sequence ID" value="NZ_JAPTGC010000002.1"/>
</dbReference>
<evidence type="ECO:0000313" key="1">
    <source>
        <dbReference type="EMBL" id="MCZ0861976.1"/>
    </source>
</evidence>
<keyword evidence="2" id="KW-1185">Reference proteome</keyword>